<sequence length="261" mass="29449">MARQRSAFYDTIEYIGPRPEKPKRPNFFGGWVILVIAAGIGFMIGRPFIPFLKAAQAGTSAEEANMVISNLESSHNMGDRLAAAALVAYSSAPVTYDDTYRTIDYPNGDIPLNRGKAEDVIIRCYRQIGIDLQQLVHDDMEENFRLYPQLWQATGPDTNIDHRRAANLQRFFSRNGDEILDENNRPSREAKDYHPGDIVTWTLPNGDAHIGIVVPSPLDRGNHPWIVHHLDSGVKWENVLFDYQITGHYRYPAATVQANAK</sequence>
<proteinExistence type="predicted"/>
<evidence type="ECO:0000313" key="2">
    <source>
        <dbReference type="EMBL" id="MBK1881890.1"/>
    </source>
</evidence>
<feature type="transmembrane region" description="Helical" evidence="1">
    <location>
        <begin position="27"/>
        <end position="45"/>
    </location>
</feature>
<evidence type="ECO:0000256" key="1">
    <source>
        <dbReference type="SAM" id="Phobius"/>
    </source>
</evidence>
<dbReference type="Pfam" id="PF06940">
    <property type="entry name" value="DUF1287"/>
    <property type="match status" value="1"/>
</dbReference>
<dbReference type="Proteomes" id="UP000603141">
    <property type="component" value="Unassembled WGS sequence"/>
</dbReference>
<keyword evidence="3" id="KW-1185">Reference proteome</keyword>
<organism evidence="2 3">
    <name type="scientific">Luteolibacter pohnpeiensis</name>
    <dbReference type="NCBI Taxonomy" id="454153"/>
    <lineage>
        <taxon>Bacteria</taxon>
        <taxon>Pseudomonadati</taxon>
        <taxon>Verrucomicrobiota</taxon>
        <taxon>Verrucomicrobiia</taxon>
        <taxon>Verrucomicrobiales</taxon>
        <taxon>Verrucomicrobiaceae</taxon>
        <taxon>Luteolibacter</taxon>
    </lineage>
</organism>
<name>A0A934S2B2_9BACT</name>
<protein>
    <submittedName>
        <fullName evidence="2">DUF1287 domain-containing protein</fullName>
    </submittedName>
</protein>
<keyword evidence="1" id="KW-1133">Transmembrane helix</keyword>
<dbReference type="InterPro" id="IPR009706">
    <property type="entry name" value="DUF1287"/>
</dbReference>
<dbReference type="EMBL" id="JAENIJ010000006">
    <property type="protein sequence ID" value="MBK1881890.1"/>
    <property type="molecule type" value="Genomic_DNA"/>
</dbReference>
<gene>
    <name evidence="2" type="ORF">JIN85_05660</name>
</gene>
<keyword evidence="1" id="KW-0812">Transmembrane</keyword>
<comment type="caution">
    <text evidence="2">The sequence shown here is derived from an EMBL/GenBank/DDBJ whole genome shotgun (WGS) entry which is preliminary data.</text>
</comment>
<dbReference type="RefSeq" id="WP_200268483.1">
    <property type="nucleotide sequence ID" value="NZ_JAENIJ010000006.1"/>
</dbReference>
<reference evidence="2" key="1">
    <citation type="submission" date="2021-01" db="EMBL/GenBank/DDBJ databases">
        <title>Modified the classification status of verrucomicrobia.</title>
        <authorList>
            <person name="Feng X."/>
        </authorList>
    </citation>
    <scope>NUCLEOTIDE SEQUENCE</scope>
    <source>
        <strain evidence="2">KCTC 22041</strain>
    </source>
</reference>
<keyword evidence="1" id="KW-0472">Membrane</keyword>
<accession>A0A934S2B2</accession>
<dbReference type="AlphaFoldDB" id="A0A934S2B2"/>
<evidence type="ECO:0000313" key="3">
    <source>
        <dbReference type="Proteomes" id="UP000603141"/>
    </source>
</evidence>